<dbReference type="KEGG" id="dpi:BN4_11523"/>
<organism evidence="1 2">
    <name type="scientific">Pseudodesulfovibrio piezophilus (strain DSM 21447 / JCM 15486 / C1TLV30)</name>
    <name type="common">Desulfovibrio piezophilus</name>
    <dbReference type="NCBI Taxonomy" id="1322246"/>
    <lineage>
        <taxon>Bacteria</taxon>
        <taxon>Pseudomonadati</taxon>
        <taxon>Thermodesulfobacteriota</taxon>
        <taxon>Desulfovibrionia</taxon>
        <taxon>Desulfovibrionales</taxon>
        <taxon>Desulfovibrionaceae</taxon>
    </lineage>
</organism>
<sequence length="123" mass="14083">MINDTTLLQWLNLLNLSPDFVIRHGNENESSTTTAIPLVPKDDGDYWIAGVTILANGDRLDSVFIVDTNSGGELSSVYWKIDNKWWDFFERPAVFAALSLNEKDVFPFDWQFSVPLEEDIFHD</sequence>
<dbReference type="Proteomes" id="UP000011724">
    <property type="component" value="Chromosome"/>
</dbReference>
<proteinExistence type="predicted"/>
<dbReference type="EMBL" id="FO203427">
    <property type="protein sequence ID" value="CCH48758.1"/>
    <property type="molecule type" value="Genomic_DNA"/>
</dbReference>
<dbReference type="RefSeq" id="WP_015414802.1">
    <property type="nucleotide sequence ID" value="NC_020409.1"/>
</dbReference>
<name>M1WVV3_PSEP2</name>
<keyword evidence="2" id="KW-1185">Reference proteome</keyword>
<accession>M1WVV3</accession>
<dbReference type="HOGENOM" id="CLU_2011578_0_0_7"/>
<dbReference type="AlphaFoldDB" id="M1WVV3"/>
<protein>
    <submittedName>
        <fullName evidence="1">Uncharacterized protein</fullName>
    </submittedName>
</protein>
<dbReference type="eggNOG" id="ENOG502ZS40">
    <property type="taxonomic scope" value="Bacteria"/>
</dbReference>
<evidence type="ECO:0000313" key="2">
    <source>
        <dbReference type="Proteomes" id="UP000011724"/>
    </source>
</evidence>
<reference evidence="2" key="2">
    <citation type="journal article" date="2013" name="Stand. Genomic Sci.">
        <title>Complete genome sequence of Desulfocapsa sulfexigens, a marine deltaproteobacterium specialized in disproportionating inorganic sulfur compounds.</title>
        <authorList>
            <person name="Finster K.W."/>
            <person name="Kjeldsen K.U."/>
            <person name="Kube M."/>
            <person name="Reinhardt R."/>
            <person name="Mussmann M."/>
            <person name="Amann R."/>
            <person name="Schreiber L."/>
        </authorList>
    </citation>
    <scope>NUCLEOTIDE SEQUENCE [LARGE SCALE GENOMIC DNA]</scope>
    <source>
        <strain evidence="2">DSM 10523 / SB164P1</strain>
    </source>
</reference>
<evidence type="ECO:0000313" key="1">
    <source>
        <dbReference type="EMBL" id="CCH48758.1"/>
    </source>
</evidence>
<dbReference type="OrthoDB" id="287971at2"/>
<reference evidence="1 2" key="1">
    <citation type="journal article" date="2013" name="PLoS ONE">
        <title>The first genomic and proteomic characterization of a deep-sea sulfate reducer: insights into the piezophilic lifestyle of Desulfovibrio piezophilus.</title>
        <authorList>
            <person name="Pradel N."/>
            <person name="Ji B."/>
            <person name="Gimenez G."/>
            <person name="Talla E."/>
            <person name="Lenoble P."/>
            <person name="Garel M."/>
            <person name="Tamburini C."/>
            <person name="Fourquet P."/>
            <person name="Lebrun R."/>
            <person name="Bertin P."/>
            <person name="Denis Y."/>
            <person name="Pophillat M."/>
            <person name="Barbe V."/>
            <person name="Ollivier B."/>
            <person name="Dolla A."/>
        </authorList>
    </citation>
    <scope>NUCLEOTIDE SEQUENCE [LARGE SCALE GENOMIC DNA]</scope>
    <source>
        <strain evidence="2">DSM 10523 / SB164P1</strain>
    </source>
</reference>
<gene>
    <name evidence="1" type="ordered locus">BN4_11523</name>
</gene>
<dbReference type="BioCyc" id="DPIE1322246:BN4_RS07645-MONOMER"/>
<dbReference type="PATRIC" id="fig|879567.3.peg.1594"/>
<dbReference type="STRING" id="1322246.BN4_11523"/>